<keyword evidence="3 6" id="KW-0808">Transferase</keyword>
<dbReference type="EC" id="2.4.-.-" evidence="6"/>
<dbReference type="PANTHER" id="PTHR48050">
    <property type="entry name" value="STEROL 3-BETA-GLUCOSYLTRANSFERASE"/>
    <property type="match status" value="1"/>
</dbReference>
<dbReference type="InterPro" id="IPR048284">
    <property type="entry name" value="EryCIII-like_N"/>
</dbReference>
<dbReference type="Proteomes" id="UP000007947">
    <property type="component" value="Chromosome"/>
</dbReference>
<accession>F5XMX3</accession>
<dbReference type="CDD" id="cd03784">
    <property type="entry name" value="GT1_Gtf-like"/>
    <property type="match status" value="1"/>
</dbReference>
<dbReference type="HOGENOM" id="CLU_000537_7_4_11"/>
<keyword evidence="2 6" id="KW-0328">Glycosyltransferase</keyword>
<dbReference type="Pfam" id="PF06722">
    <property type="entry name" value="EryCIII-like_C"/>
    <property type="match status" value="1"/>
</dbReference>
<feature type="domain" description="Erythromycin biosynthesis protein CIII-like C-terminal" evidence="4">
    <location>
        <begin position="256"/>
        <end position="396"/>
    </location>
</feature>
<evidence type="ECO:0000256" key="3">
    <source>
        <dbReference type="ARBA" id="ARBA00022679"/>
    </source>
</evidence>
<dbReference type="AlphaFoldDB" id="F5XMX3"/>
<name>F5XMX3_MICPN</name>
<comment type="similarity">
    <text evidence="1">Belongs to the glycosyltransferase 28 family.</text>
</comment>
<dbReference type="STRING" id="1032480.MLP_10320"/>
<organism evidence="6 7">
    <name type="scientific">Microlunatus phosphovorus (strain ATCC 700054 / DSM 10555 / JCM 9379 / NBRC 101784 / NCIMB 13414 / VKM Ac-1990 / NM-1)</name>
    <dbReference type="NCBI Taxonomy" id="1032480"/>
    <lineage>
        <taxon>Bacteria</taxon>
        <taxon>Bacillati</taxon>
        <taxon>Actinomycetota</taxon>
        <taxon>Actinomycetes</taxon>
        <taxon>Propionibacteriales</taxon>
        <taxon>Propionibacteriaceae</taxon>
        <taxon>Microlunatus</taxon>
    </lineage>
</organism>
<evidence type="ECO:0000256" key="2">
    <source>
        <dbReference type="ARBA" id="ARBA00022676"/>
    </source>
</evidence>
<dbReference type="GO" id="GO:0008194">
    <property type="term" value="F:UDP-glycosyltransferase activity"/>
    <property type="evidence" value="ECO:0007669"/>
    <property type="project" value="InterPro"/>
</dbReference>
<proteinExistence type="inferred from homology"/>
<dbReference type="InterPro" id="IPR002213">
    <property type="entry name" value="UDP_glucos_trans"/>
</dbReference>
<dbReference type="PANTHER" id="PTHR48050:SF13">
    <property type="entry name" value="STEROL 3-BETA-GLUCOSYLTRANSFERASE UGT80A2"/>
    <property type="match status" value="1"/>
</dbReference>
<dbReference type="GO" id="GO:0016758">
    <property type="term" value="F:hexosyltransferase activity"/>
    <property type="evidence" value="ECO:0007669"/>
    <property type="project" value="UniProtKB-ARBA"/>
</dbReference>
<sequence length="407" mass="42753">MRILFAAAPAYGLLLPIVPLVWAARAAGHEVALATTGELTEVAARAGLPVLDVFPDRERWAALTGWGKRPDELPADAPVEVKNAARVHAPFAAFTATMTEGTIAAARSFRPDVIATTSDHPAGLLAASALGVPALEVGNRISWSTRDASWRNRSQPMVPEDVLVPLRQRLDLSANPPELIARIDPRAPSMGGIPADRTEVADAVDGRPWWGMQYVPYNGGAVLPDWVLGPIERPRVGVTLGTVVPLISGTSSLTVVIEALASLDVDVILAAGTADLTSLGELPGNVRSVGYLPLSAFLPSCSLLIHHGGSGTTAAPLFYGVPQLVLPSFADNPMSAQRVVDRGVGLAHDPGTINVGIARELVDRLLIEPHFLDQARQVSAEIASQPTPSDIVARLADVVSLQPTPAG</sequence>
<dbReference type="SUPFAM" id="SSF53756">
    <property type="entry name" value="UDP-Glycosyltransferase/glycogen phosphorylase"/>
    <property type="match status" value="1"/>
</dbReference>
<reference evidence="6 7" key="1">
    <citation type="submission" date="2011-05" db="EMBL/GenBank/DDBJ databases">
        <title>Whole genome sequence of Microlunatus phosphovorus NM-1.</title>
        <authorList>
            <person name="Hosoyama A."/>
            <person name="Sasaki K."/>
            <person name="Harada T."/>
            <person name="Igarashi R."/>
            <person name="Kawakoshi A."/>
            <person name="Sasagawa M."/>
            <person name="Fukada J."/>
            <person name="Nakamura S."/>
            <person name="Katano Y."/>
            <person name="Hanada S."/>
            <person name="Kamagata Y."/>
            <person name="Nakamura N."/>
            <person name="Yamazaki S."/>
            <person name="Fujita N."/>
        </authorList>
    </citation>
    <scope>NUCLEOTIDE SEQUENCE [LARGE SCALE GENOMIC DNA]</scope>
    <source>
        <strain evidence="7">ATCC 700054 / DSM 10555 / JCM 9379 / NBRC 101784 / NCIMB 13414 / VKM Ac-1990 / NM-1</strain>
    </source>
</reference>
<dbReference type="InterPro" id="IPR050426">
    <property type="entry name" value="Glycosyltransferase_28"/>
</dbReference>
<feature type="domain" description="Erythromycin biosynthesis protein CIII-like N-terminal" evidence="5">
    <location>
        <begin position="22"/>
        <end position="241"/>
    </location>
</feature>
<evidence type="ECO:0000313" key="7">
    <source>
        <dbReference type="Proteomes" id="UP000007947"/>
    </source>
</evidence>
<protein>
    <submittedName>
        <fullName evidence="6">Putative glycosyltransferase</fullName>
        <ecNumber evidence="6">2.4.-.-</ecNumber>
    </submittedName>
</protein>
<dbReference type="EMBL" id="AP012204">
    <property type="protein sequence ID" value="BAK34046.1"/>
    <property type="molecule type" value="Genomic_DNA"/>
</dbReference>
<dbReference type="FunFam" id="3.40.50.2000:FF:000072">
    <property type="entry name" value="Glycosyl transferase"/>
    <property type="match status" value="1"/>
</dbReference>
<dbReference type="Gene3D" id="3.40.50.2000">
    <property type="entry name" value="Glycogen Phosphorylase B"/>
    <property type="match status" value="2"/>
</dbReference>
<dbReference type="KEGG" id="mph:MLP_10320"/>
<evidence type="ECO:0000259" key="4">
    <source>
        <dbReference type="Pfam" id="PF06722"/>
    </source>
</evidence>
<dbReference type="GO" id="GO:0017000">
    <property type="term" value="P:antibiotic biosynthetic process"/>
    <property type="evidence" value="ECO:0007669"/>
    <property type="project" value="UniProtKB-ARBA"/>
</dbReference>
<dbReference type="InterPro" id="IPR010610">
    <property type="entry name" value="EryCIII-like_C"/>
</dbReference>
<keyword evidence="7" id="KW-1185">Reference proteome</keyword>
<dbReference type="Pfam" id="PF21036">
    <property type="entry name" value="EryCIII-like_N"/>
    <property type="match status" value="1"/>
</dbReference>
<evidence type="ECO:0000313" key="6">
    <source>
        <dbReference type="EMBL" id="BAK34046.1"/>
    </source>
</evidence>
<dbReference type="RefSeq" id="WP_013861929.1">
    <property type="nucleotide sequence ID" value="NC_015635.1"/>
</dbReference>
<evidence type="ECO:0000259" key="5">
    <source>
        <dbReference type="Pfam" id="PF21036"/>
    </source>
</evidence>
<dbReference type="eggNOG" id="COG1819">
    <property type="taxonomic scope" value="Bacteria"/>
</dbReference>
<gene>
    <name evidence="6" type="ordered locus">MLP_10320</name>
</gene>
<evidence type="ECO:0000256" key="1">
    <source>
        <dbReference type="ARBA" id="ARBA00006962"/>
    </source>
</evidence>